<organism evidence="2 3">
    <name type="scientific">Rhynchosporium graminicola</name>
    <dbReference type="NCBI Taxonomy" id="2792576"/>
    <lineage>
        <taxon>Eukaryota</taxon>
        <taxon>Fungi</taxon>
        <taxon>Dikarya</taxon>
        <taxon>Ascomycota</taxon>
        <taxon>Pezizomycotina</taxon>
        <taxon>Leotiomycetes</taxon>
        <taxon>Helotiales</taxon>
        <taxon>Ploettnerulaceae</taxon>
        <taxon>Rhynchosporium</taxon>
    </lineage>
</organism>
<reference evidence="3" key="1">
    <citation type="submission" date="2016-03" db="EMBL/GenBank/DDBJ databases">
        <authorList>
            <person name="Ploux O."/>
        </authorList>
    </citation>
    <scope>NUCLEOTIDE SEQUENCE [LARGE SCALE GENOMIC DNA]</scope>
    <source>
        <strain evidence="3">UK7</strain>
    </source>
</reference>
<dbReference type="Proteomes" id="UP000178129">
    <property type="component" value="Unassembled WGS sequence"/>
</dbReference>
<comment type="caution">
    <text evidence="2">The sequence shown here is derived from an EMBL/GenBank/DDBJ whole genome shotgun (WGS) entry which is preliminary data.</text>
</comment>
<proteinExistence type="predicted"/>
<gene>
    <name evidence="2" type="ORF">RCO7_08881</name>
</gene>
<protein>
    <submittedName>
        <fullName evidence="2">Uncharacterized protein</fullName>
    </submittedName>
</protein>
<evidence type="ECO:0000313" key="2">
    <source>
        <dbReference type="EMBL" id="CZS98127.1"/>
    </source>
</evidence>
<keyword evidence="1" id="KW-0175">Coiled coil</keyword>
<feature type="coiled-coil region" evidence="1">
    <location>
        <begin position="235"/>
        <end position="297"/>
    </location>
</feature>
<dbReference type="InParanoid" id="A0A1E1KJB0"/>
<evidence type="ECO:0000256" key="1">
    <source>
        <dbReference type="SAM" id="Coils"/>
    </source>
</evidence>
<name>A0A1E1KJB0_9HELO</name>
<evidence type="ECO:0000313" key="3">
    <source>
        <dbReference type="Proteomes" id="UP000178129"/>
    </source>
</evidence>
<dbReference type="AlphaFoldDB" id="A0A1E1KJB0"/>
<dbReference type="EMBL" id="FJUW01000014">
    <property type="protein sequence ID" value="CZS98127.1"/>
    <property type="molecule type" value="Genomic_DNA"/>
</dbReference>
<keyword evidence="3" id="KW-1185">Reference proteome</keyword>
<sequence length="643" mass="73001">MQEVSRDRTLLVFLKTFINNYGIILIPTLGHGSDLLGGLSSFPTDTKAGLVAFDAEAKMPLTLDPYASFTSHLSFHSSLPCFLAYRILPIIYRRWIPMWIYLGSSRNTQSKSQGLKRRLRIWSRLKSRSLVGGVLDEELVMCLCALRKTVDEGKKVIGDLHKTHARVKSVEESLTKDRAIFEQQRSKLEMEAQQLREISVLQSSINSLSMIHSNCFPLPERQVLMDKERATVVSVTRLKMEVEGLEKTISALEHDKQELVEKERATVVNVTRLEKDVEGLERTISALENEKKYWGNQLSAANDKLKRLEGVAQAGGRAMDTIGEEKEHLNQQLIIAETQLKMSRTAINPHEQELVEQTVRLALNAAAEREAKNLDQVQEKVEGIRNGLKMIQAAHTLDLEVLELRTANHNLTNQMGSLQSRIDEQSNLLKECCGLADEERAELETTLRRTIAQLPFEVAHAKEADVLKGKLETMNIKNEELRIQKGLLLRHPNAYQQSSGRPLNGLRVPLNLILTAKRGIDEVEQSPEKASPSEELRKTWKKLLRSYEGPILKIVPPEGMDLYRARRILTNHFRDQISYLNFRDFCELPLDQRTGAKAVEDNDQCHLCREDKAPCCVQIQPEESGRYYSSRFLGPRSTAGRKV</sequence>
<accession>A0A1E1KJB0</accession>